<gene>
    <name evidence="1" type="ORF">K470DRAFT_253942</name>
</gene>
<accession>A0A6A7CCN7</accession>
<evidence type="ECO:0000313" key="1">
    <source>
        <dbReference type="EMBL" id="KAF2864595.1"/>
    </source>
</evidence>
<dbReference type="Proteomes" id="UP000799421">
    <property type="component" value="Unassembled WGS sequence"/>
</dbReference>
<dbReference type="AlphaFoldDB" id="A0A6A7CCN7"/>
<proteinExistence type="predicted"/>
<sequence>MTSTPKEYHRQMASAQFPGWEVFRPEQIHYQWTRLSSGRWRLHADPFESANSLLRLHHEKYSLVVLHDGNMQALAFFPKRLTPAVIRKVKEMVMDATHSTNSDGMPLFSREVNGSDCPLGCCFTDIIPPQYDHFEEAKLIDGMETCWRTPLNQRLRDHRGQCSCDGKQQPGLQNAPSPFCLRRPRKGWKWALF</sequence>
<keyword evidence="2" id="KW-1185">Reference proteome</keyword>
<dbReference type="EMBL" id="MU005957">
    <property type="protein sequence ID" value="KAF2864595.1"/>
    <property type="molecule type" value="Genomic_DNA"/>
</dbReference>
<evidence type="ECO:0000313" key="2">
    <source>
        <dbReference type="Proteomes" id="UP000799421"/>
    </source>
</evidence>
<protein>
    <submittedName>
        <fullName evidence="1">Uncharacterized protein</fullName>
    </submittedName>
</protein>
<organism evidence="1 2">
    <name type="scientific">Piedraia hortae CBS 480.64</name>
    <dbReference type="NCBI Taxonomy" id="1314780"/>
    <lineage>
        <taxon>Eukaryota</taxon>
        <taxon>Fungi</taxon>
        <taxon>Dikarya</taxon>
        <taxon>Ascomycota</taxon>
        <taxon>Pezizomycotina</taxon>
        <taxon>Dothideomycetes</taxon>
        <taxon>Dothideomycetidae</taxon>
        <taxon>Capnodiales</taxon>
        <taxon>Piedraiaceae</taxon>
        <taxon>Piedraia</taxon>
    </lineage>
</organism>
<name>A0A6A7CCN7_9PEZI</name>
<reference evidence="1" key="1">
    <citation type="journal article" date="2020" name="Stud. Mycol.">
        <title>101 Dothideomycetes genomes: a test case for predicting lifestyles and emergence of pathogens.</title>
        <authorList>
            <person name="Haridas S."/>
            <person name="Albert R."/>
            <person name="Binder M."/>
            <person name="Bloem J."/>
            <person name="Labutti K."/>
            <person name="Salamov A."/>
            <person name="Andreopoulos B."/>
            <person name="Baker S."/>
            <person name="Barry K."/>
            <person name="Bills G."/>
            <person name="Bluhm B."/>
            <person name="Cannon C."/>
            <person name="Castanera R."/>
            <person name="Culley D."/>
            <person name="Daum C."/>
            <person name="Ezra D."/>
            <person name="Gonzalez J."/>
            <person name="Henrissat B."/>
            <person name="Kuo A."/>
            <person name="Liang C."/>
            <person name="Lipzen A."/>
            <person name="Lutzoni F."/>
            <person name="Magnuson J."/>
            <person name="Mondo S."/>
            <person name="Nolan M."/>
            <person name="Ohm R."/>
            <person name="Pangilinan J."/>
            <person name="Park H.-J."/>
            <person name="Ramirez L."/>
            <person name="Alfaro M."/>
            <person name="Sun H."/>
            <person name="Tritt A."/>
            <person name="Yoshinaga Y."/>
            <person name="Zwiers L.-H."/>
            <person name="Turgeon B."/>
            <person name="Goodwin S."/>
            <person name="Spatafora J."/>
            <person name="Crous P."/>
            <person name="Grigoriev I."/>
        </authorList>
    </citation>
    <scope>NUCLEOTIDE SEQUENCE</scope>
    <source>
        <strain evidence="1">CBS 480.64</strain>
    </source>
</reference>